<feature type="region of interest" description="Disordered" evidence="2">
    <location>
        <begin position="153"/>
        <end position="237"/>
    </location>
</feature>
<keyword evidence="4" id="KW-1185">Reference proteome</keyword>
<dbReference type="Proteomes" id="UP001190700">
    <property type="component" value="Unassembled WGS sequence"/>
</dbReference>
<sequence length="689" mass="76140">MFCAPGRSGGQSSYFQDSANWGGCDCGHLSSLEVVSSLQALLSRTGLNELLSAKTGELLRKMLDKTDAHIKRTGVTLEPFRKGQTGGITPTSCTSRLLDASVRVDQLDEVLRQQDATVQSLHREVSTSRAEAKGLQDQVTMLQSALSEASGINRGRPLSALRLNRVSRTTTDSTPPTPQSPKPVPPEPARPPAVDTEKEEELRRAKAQLESANKEKAAASTQLAASKKEVQELESKLRETEMEVKDLMQAAREEEAKKAQQRRISESRPAASKPVALKATQTAWETGTVACQVGITTAPKPTGASSEGEEKLRRELAQVQGELAKAEMRLRVKLNAPSSSEGAHARGAAEDAADGKDRRRNVVDVSTESPEKAPAEADADRVELMAKISQQEAELSSANKKVADLRQENSRLTREMYFAADMALRAKGALADAPSTRPLSPQKEDPADEKRCWEVSQKLERTETELQAATERLEMRACENQSLSQEVKDANAQVERLNLMLKASQKTCTMTKEKLDILTEQQKVMEQIPETAASPAKPPINEYAIDREEYLDVLRSLEQATMKLKQNEVEHSEMEARYEGRLGMLQDKALLLSGKVVELEKSRMEWEEQNKLQYERHMESLRGSNLALLERIKLMEGETSEALAAAQKSQKSYSETLERMSKVSKQNAEYSMLVKSLEESVAEKPAVKK</sequence>
<gene>
    <name evidence="3" type="ORF">CYMTET_26798</name>
</gene>
<evidence type="ECO:0000313" key="3">
    <source>
        <dbReference type="EMBL" id="KAK3264464.1"/>
    </source>
</evidence>
<name>A0AAE0FR24_9CHLO</name>
<feature type="coiled-coil region" evidence="1">
    <location>
        <begin position="452"/>
        <end position="507"/>
    </location>
</feature>
<feature type="region of interest" description="Disordered" evidence="2">
    <location>
        <begin position="334"/>
        <end position="380"/>
    </location>
</feature>
<dbReference type="AlphaFoldDB" id="A0AAE0FR24"/>
<evidence type="ECO:0000256" key="2">
    <source>
        <dbReference type="SAM" id="MobiDB-lite"/>
    </source>
</evidence>
<evidence type="ECO:0000313" key="4">
    <source>
        <dbReference type="Proteomes" id="UP001190700"/>
    </source>
</evidence>
<keyword evidence="1" id="KW-0175">Coiled coil</keyword>
<accession>A0AAE0FR24</accession>
<feature type="compositionally biased region" description="Basic and acidic residues" evidence="2">
    <location>
        <begin position="369"/>
        <end position="380"/>
    </location>
</feature>
<dbReference type="EMBL" id="LGRX02014535">
    <property type="protein sequence ID" value="KAK3264464.1"/>
    <property type="molecule type" value="Genomic_DNA"/>
</dbReference>
<organism evidence="3 4">
    <name type="scientific">Cymbomonas tetramitiformis</name>
    <dbReference type="NCBI Taxonomy" id="36881"/>
    <lineage>
        <taxon>Eukaryota</taxon>
        <taxon>Viridiplantae</taxon>
        <taxon>Chlorophyta</taxon>
        <taxon>Pyramimonadophyceae</taxon>
        <taxon>Pyramimonadales</taxon>
        <taxon>Pyramimonadaceae</taxon>
        <taxon>Cymbomonas</taxon>
    </lineage>
</organism>
<comment type="caution">
    <text evidence="3">The sequence shown here is derived from an EMBL/GenBank/DDBJ whole genome shotgun (WGS) entry which is preliminary data.</text>
</comment>
<feature type="compositionally biased region" description="Basic and acidic residues" evidence="2">
    <location>
        <begin position="343"/>
        <end position="362"/>
    </location>
</feature>
<feature type="compositionally biased region" description="Basic and acidic residues" evidence="2">
    <location>
        <begin position="226"/>
        <end position="237"/>
    </location>
</feature>
<feature type="compositionally biased region" description="Basic and acidic residues" evidence="2">
    <location>
        <begin position="251"/>
        <end position="266"/>
    </location>
</feature>
<feature type="region of interest" description="Disordered" evidence="2">
    <location>
        <begin position="431"/>
        <end position="450"/>
    </location>
</feature>
<feature type="coiled-coil region" evidence="1">
    <location>
        <begin position="104"/>
        <end position="138"/>
    </location>
</feature>
<proteinExistence type="predicted"/>
<reference evidence="3 4" key="1">
    <citation type="journal article" date="2015" name="Genome Biol. Evol.">
        <title>Comparative Genomics of a Bacterivorous Green Alga Reveals Evolutionary Causalities and Consequences of Phago-Mixotrophic Mode of Nutrition.</title>
        <authorList>
            <person name="Burns J.A."/>
            <person name="Paasch A."/>
            <person name="Narechania A."/>
            <person name="Kim E."/>
        </authorList>
    </citation>
    <scope>NUCLEOTIDE SEQUENCE [LARGE SCALE GENOMIC DNA]</scope>
    <source>
        <strain evidence="3 4">PLY_AMNH</strain>
    </source>
</reference>
<feature type="coiled-coil region" evidence="1">
    <location>
        <begin position="540"/>
        <end position="577"/>
    </location>
</feature>
<protein>
    <submittedName>
        <fullName evidence="3">Uncharacterized protein</fullName>
    </submittedName>
</protein>
<feature type="compositionally biased region" description="Pro residues" evidence="2">
    <location>
        <begin position="175"/>
        <end position="191"/>
    </location>
</feature>
<evidence type="ECO:0000256" key="1">
    <source>
        <dbReference type="SAM" id="Coils"/>
    </source>
</evidence>
<feature type="region of interest" description="Disordered" evidence="2">
    <location>
        <begin position="296"/>
        <end position="318"/>
    </location>
</feature>
<feature type="region of interest" description="Disordered" evidence="2">
    <location>
        <begin position="251"/>
        <end position="279"/>
    </location>
</feature>
<feature type="coiled-coil region" evidence="1">
    <location>
        <begin position="381"/>
        <end position="415"/>
    </location>
</feature>